<name>A0A2N0Z7A4_9BACI</name>
<dbReference type="PANTHER" id="PTHR37305">
    <property type="entry name" value="INTEGRAL MEMBRANE PROTEIN-RELATED"/>
    <property type="match status" value="1"/>
</dbReference>
<proteinExistence type="predicted"/>
<dbReference type="GO" id="GO:0140359">
    <property type="term" value="F:ABC-type transporter activity"/>
    <property type="evidence" value="ECO:0007669"/>
    <property type="project" value="InterPro"/>
</dbReference>
<evidence type="ECO:0000313" key="2">
    <source>
        <dbReference type="EMBL" id="PKG25399.1"/>
    </source>
</evidence>
<protein>
    <submittedName>
        <fullName evidence="2">ABC transporter permease</fullName>
    </submittedName>
</protein>
<accession>A0A2N0Z7A4</accession>
<feature type="transmembrane region" description="Helical" evidence="1">
    <location>
        <begin position="216"/>
        <end position="241"/>
    </location>
</feature>
<feature type="transmembrane region" description="Helical" evidence="1">
    <location>
        <begin position="296"/>
        <end position="320"/>
    </location>
</feature>
<dbReference type="OrthoDB" id="8613028at2"/>
<organism evidence="2 3">
    <name type="scientific">Niallia nealsonii</name>
    <dbReference type="NCBI Taxonomy" id="115979"/>
    <lineage>
        <taxon>Bacteria</taxon>
        <taxon>Bacillati</taxon>
        <taxon>Bacillota</taxon>
        <taxon>Bacilli</taxon>
        <taxon>Bacillales</taxon>
        <taxon>Bacillaceae</taxon>
        <taxon>Niallia</taxon>
    </lineage>
</organism>
<keyword evidence="3" id="KW-1185">Reference proteome</keyword>
<evidence type="ECO:0000313" key="3">
    <source>
        <dbReference type="Proteomes" id="UP000233375"/>
    </source>
</evidence>
<dbReference type="EMBL" id="PISE01000003">
    <property type="protein sequence ID" value="PKG25399.1"/>
    <property type="molecule type" value="Genomic_DNA"/>
</dbReference>
<dbReference type="GO" id="GO:0005886">
    <property type="term" value="C:plasma membrane"/>
    <property type="evidence" value="ECO:0007669"/>
    <property type="project" value="UniProtKB-SubCell"/>
</dbReference>
<feature type="transmembrane region" description="Helical" evidence="1">
    <location>
        <begin position="253"/>
        <end position="276"/>
    </location>
</feature>
<evidence type="ECO:0000256" key="1">
    <source>
        <dbReference type="SAM" id="Phobius"/>
    </source>
</evidence>
<feature type="transmembrane region" description="Helical" evidence="1">
    <location>
        <begin position="157"/>
        <end position="178"/>
    </location>
</feature>
<keyword evidence="1" id="KW-1133">Transmembrane helix</keyword>
<keyword evidence="1" id="KW-0812">Transmembrane</keyword>
<comment type="caution">
    <text evidence="2">The sequence shown here is derived from an EMBL/GenBank/DDBJ whole genome shotgun (WGS) entry which is preliminary data.</text>
</comment>
<dbReference type="Proteomes" id="UP000233375">
    <property type="component" value="Unassembled WGS sequence"/>
</dbReference>
<dbReference type="Pfam" id="PF12679">
    <property type="entry name" value="ABC2_membrane_2"/>
    <property type="match status" value="1"/>
</dbReference>
<feature type="transmembrane region" description="Helical" evidence="1">
    <location>
        <begin position="18"/>
        <end position="37"/>
    </location>
</feature>
<gene>
    <name evidence="2" type="ORF">CWS01_00730</name>
</gene>
<keyword evidence="1" id="KW-0472">Membrane</keyword>
<dbReference type="RefSeq" id="WP_101175121.1">
    <property type="nucleotide sequence ID" value="NZ_PISE01000003.1"/>
</dbReference>
<dbReference type="AlphaFoldDB" id="A0A2N0Z7A4"/>
<reference evidence="2 3" key="1">
    <citation type="journal article" date="2003" name="Int. J. Syst. Evol. Microbiol.">
        <title>Bacillus nealsonii sp. nov., isolated from a spacecraft-assembly facility, whose spores are gamma-radiation resistant.</title>
        <authorList>
            <person name="Venkateswaran K."/>
            <person name="Kempf M."/>
            <person name="Chen F."/>
            <person name="Satomi M."/>
            <person name="Nicholson W."/>
            <person name="Kern R."/>
        </authorList>
    </citation>
    <scope>NUCLEOTIDE SEQUENCE [LARGE SCALE GENOMIC DNA]</scope>
    <source>
        <strain evidence="2 3">FO-92</strain>
    </source>
</reference>
<dbReference type="PANTHER" id="PTHR37305:SF2">
    <property type="entry name" value="BACITRACIN TRANSPORT PERMEASE PROTEIN BCRB"/>
    <property type="match status" value="1"/>
</dbReference>
<sequence>MNNLVYNEMLKLVKSKRIVVVTLIIAVMISMFTYAQYREMENVKKRLGDTDWRTTLQQSIIDMQNRIGSSGISEEWRNQLKVRIDQSQYYLDHDINPQDPGAPTFLRIFLDNSMQLLLPLMVMIIASDLVSSEKSLGTIKLLLTRPVKRWKILMSKYITLILSVSFILFIFSLCAYVISGLFFGYGGWGAPILTGFMVKNGELNTVGVHLIPQWQYILMVCGLAWFVSVVVGTLSFMLSVLIRSTAAGMGVMLAFLISGTIISSIASSWEAAKYLFMVNLRLTDYLQGNIPPIEGMTLPFSLSVLAIWGAIGFIISFLFFTKRDIY</sequence>